<sequence>YKRPPNPAVPPSGRLYTTAGREVLSGHSGTPIAVQDLCVRSRSCDH</sequence>
<name>A0ABN9C2Q2_9NEOB</name>
<evidence type="ECO:0000313" key="1">
    <source>
        <dbReference type="EMBL" id="CAI9554270.1"/>
    </source>
</evidence>
<gene>
    <name evidence="1" type="ORF">SPARVUS_LOCUS4187787</name>
</gene>
<feature type="non-terminal residue" evidence="1">
    <location>
        <position position="1"/>
    </location>
</feature>
<organism evidence="1 2">
    <name type="scientific">Staurois parvus</name>
    <dbReference type="NCBI Taxonomy" id="386267"/>
    <lineage>
        <taxon>Eukaryota</taxon>
        <taxon>Metazoa</taxon>
        <taxon>Chordata</taxon>
        <taxon>Craniata</taxon>
        <taxon>Vertebrata</taxon>
        <taxon>Euteleostomi</taxon>
        <taxon>Amphibia</taxon>
        <taxon>Batrachia</taxon>
        <taxon>Anura</taxon>
        <taxon>Neobatrachia</taxon>
        <taxon>Ranoidea</taxon>
        <taxon>Ranidae</taxon>
        <taxon>Staurois</taxon>
    </lineage>
</organism>
<dbReference type="Proteomes" id="UP001162483">
    <property type="component" value="Unassembled WGS sequence"/>
</dbReference>
<keyword evidence="2" id="KW-1185">Reference proteome</keyword>
<comment type="caution">
    <text evidence="1">The sequence shown here is derived from an EMBL/GenBank/DDBJ whole genome shotgun (WGS) entry which is preliminary data.</text>
</comment>
<proteinExistence type="predicted"/>
<dbReference type="EMBL" id="CATNWA010007550">
    <property type="protein sequence ID" value="CAI9554270.1"/>
    <property type="molecule type" value="Genomic_DNA"/>
</dbReference>
<accession>A0ABN9C2Q2</accession>
<evidence type="ECO:0000313" key="2">
    <source>
        <dbReference type="Proteomes" id="UP001162483"/>
    </source>
</evidence>
<reference evidence="1" key="1">
    <citation type="submission" date="2023-05" db="EMBL/GenBank/DDBJ databases">
        <authorList>
            <person name="Stuckert A."/>
        </authorList>
    </citation>
    <scope>NUCLEOTIDE SEQUENCE</scope>
</reference>
<protein>
    <submittedName>
        <fullName evidence="1">Uncharacterized protein</fullName>
    </submittedName>
</protein>